<accession>A0A9P8TG70</accession>
<organism evidence="1 2">
    <name type="scientific">Wickerhamomyces pijperi</name>
    <name type="common">Yeast</name>
    <name type="synonym">Pichia pijperi</name>
    <dbReference type="NCBI Taxonomy" id="599730"/>
    <lineage>
        <taxon>Eukaryota</taxon>
        <taxon>Fungi</taxon>
        <taxon>Dikarya</taxon>
        <taxon>Ascomycota</taxon>
        <taxon>Saccharomycotina</taxon>
        <taxon>Saccharomycetes</taxon>
        <taxon>Phaffomycetales</taxon>
        <taxon>Wickerhamomycetaceae</taxon>
        <taxon>Wickerhamomyces</taxon>
    </lineage>
</organism>
<name>A0A9P8TG70_WICPI</name>
<reference evidence="1" key="2">
    <citation type="submission" date="2021-01" db="EMBL/GenBank/DDBJ databases">
        <authorList>
            <person name="Schikora-Tamarit M.A."/>
        </authorList>
    </citation>
    <scope>NUCLEOTIDE SEQUENCE</scope>
    <source>
        <strain evidence="1">CBS2887</strain>
    </source>
</reference>
<keyword evidence="2" id="KW-1185">Reference proteome</keyword>
<dbReference type="EMBL" id="JAEUBG010005151">
    <property type="protein sequence ID" value="KAH3677599.1"/>
    <property type="molecule type" value="Genomic_DNA"/>
</dbReference>
<sequence>SDTLAVAAGFFLASSDAIASLIRRTSASDTINPSVANDNVDLEPSKVRKVGSAPAAKRNFTVFKCPLPKASIKSVLSLAYSLTLAPKATIKFITSS</sequence>
<feature type="non-terminal residue" evidence="1">
    <location>
        <position position="1"/>
    </location>
</feature>
<protein>
    <submittedName>
        <fullName evidence="1">Uncharacterized protein</fullName>
    </submittedName>
</protein>
<dbReference type="AlphaFoldDB" id="A0A9P8TG70"/>
<evidence type="ECO:0000313" key="2">
    <source>
        <dbReference type="Proteomes" id="UP000774326"/>
    </source>
</evidence>
<gene>
    <name evidence="1" type="ORF">WICPIJ_008937</name>
</gene>
<evidence type="ECO:0000313" key="1">
    <source>
        <dbReference type="EMBL" id="KAH3677599.1"/>
    </source>
</evidence>
<dbReference type="Proteomes" id="UP000774326">
    <property type="component" value="Unassembled WGS sequence"/>
</dbReference>
<proteinExistence type="predicted"/>
<reference evidence="1" key="1">
    <citation type="journal article" date="2021" name="Open Biol.">
        <title>Shared evolutionary footprints suggest mitochondrial oxidative damage underlies multiple complex I losses in fungi.</title>
        <authorList>
            <person name="Schikora-Tamarit M.A."/>
            <person name="Marcet-Houben M."/>
            <person name="Nosek J."/>
            <person name="Gabaldon T."/>
        </authorList>
    </citation>
    <scope>NUCLEOTIDE SEQUENCE</scope>
    <source>
        <strain evidence="1">CBS2887</strain>
    </source>
</reference>
<comment type="caution">
    <text evidence="1">The sequence shown here is derived from an EMBL/GenBank/DDBJ whole genome shotgun (WGS) entry which is preliminary data.</text>
</comment>